<name>A0A1S3JWN7_LINAN</name>
<organism evidence="2 3">
    <name type="scientific">Lingula anatina</name>
    <name type="common">Brachiopod</name>
    <name type="synonym">Lingula unguis</name>
    <dbReference type="NCBI Taxonomy" id="7574"/>
    <lineage>
        <taxon>Eukaryota</taxon>
        <taxon>Metazoa</taxon>
        <taxon>Spiralia</taxon>
        <taxon>Lophotrochozoa</taxon>
        <taxon>Brachiopoda</taxon>
        <taxon>Linguliformea</taxon>
        <taxon>Lingulata</taxon>
        <taxon>Lingulida</taxon>
        <taxon>Linguloidea</taxon>
        <taxon>Lingulidae</taxon>
        <taxon>Lingula</taxon>
    </lineage>
</organism>
<accession>A0A1S3JWN7</accession>
<feature type="signal peptide" evidence="1">
    <location>
        <begin position="1"/>
        <end position="31"/>
    </location>
</feature>
<dbReference type="InterPro" id="IPR013320">
    <property type="entry name" value="ConA-like_dom_sf"/>
</dbReference>
<gene>
    <name evidence="3" type="primary">LOC106176566</name>
</gene>
<keyword evidence="1" id="KW-0732">Signal</keyword>
<dbReference type="KEGG" id="lak:106176566"/>
<dbReference type="AlphaFoldDB" id="A0A1S3JWN7"/>
<dbReference type="OrthoDB" id="6020543at2759"/>
<proteinExistence type="predicted"/>
<dbReference type="SUPFAM" id="SSF49899">
    <property type="entry name" value="Concanavalin A-like lectins/glucanases"/>
    <property type="match status" value="1"/>
</dbReference>
<dbReference type="InParanoid" id="A0A1S3JWN7"/>
<sequence>MLLFSGNMSFQTQVFLIALMCLCMGNQKSTCTPYALREDSSRRLKRQVINADSQDEFQSVSSLAQRLPALATTPPSPVGSGIEFSCDKDPSNSSILLNAAEFCKKCIETRNGVGYYEDPCDCRNYLQCDRDADLRIVAKRRQCAPGTLYENPVCVSCAAASCSQSLAPSPKCPKELKNGKDWPPTDHCHSAEDLINTDTCCCLGGFSYCPHVNLVTEYFLKPVYNCEPGVTKCDKTCCQKSCGKGAAFDPSVCRCVSVRGAIGVFDFEQRNISRKSEFLSKVLFYPADNNRVSLAEKSTAPQEVKHGQNSAMFIGRGGDLEIPRFNNYYWGHDVSITFWYRRQAALELVERELLHNGDCEQDPSIRFASRPSELLGQFLVVTNRGPPKRTDLKFTNLGNNEYLGVVFVYNGRNLTVYVRRENNDVEVQSVYSPGNIPSTLAPLSLGKALKCPDNASGDKPITQTGNFLGHVDDLQIYDRSLTLDQIQRIWTGETDIRGIA</sequence>
<protein>
    <submittedName>
        <fullName evidence="3">Uncharacterized protein LOC106176566 isoform X1</fullName>
    </submittedName>
</protein>
<dbReference type="RefSeq" id="XP_013414476.1">
    <property type="nucleotide sequence ID" value="XM_013559022.2"/>
</dbReference>
<evidence type="ECO:0000313" key="2">
    <source>
        <dbReference type="Proteomes" id="UP000085678"/>
    </source>
</evidence>
<dbReference type="GeneID" id="106176566"/>
<dbReference type="Gene3D" id="2.60.120.200">
    <property type="match status" value="1"/>
</dbReference>
<feature type="chain" id="PRO_5010164554" evidence="1">
    <location>
        <begin position="32"/>
        <end position="500"/>
    </location>
</feature>
<dbReference type="Proteomes" id="UP000085678">
    <property type="component" value="Unplaced"/>
</dbReference>
<evidence type="ECO:0000256" key="1">
    <source>
        <dbReference type="SAM" id="SignalP"/>
    </source>
</evidence>
<reference evidence="3" key="1">
    <citation type="submission" date="2025-08" db="UniProtKB">
        <authorList>
            <consortium name="RefSeq"/>
        </authorList>
    </citation>
    <scope>IDENTIFICATION</scope>
    <source>
        <tissue evidence="3">Gonads</tissue>
    </source>
</reference>
<keyword evidence="2" id="KW-1185">Reference proteome</keyword>
<evidence type="ECO:0000313" key="3">
    <source>
        <dbReference type="RefSeq" id="XP_013414476.1"/>
    </source>
</evidence>